<reference evidence="2 3" key="1">
    <citation type="submission" date="2020-10" db="EMBL/GenBank/DDBJ databases">
        <title>Phylogeny of dyella-like bacteria.</title>
        <authorList>
            <person name="Fu J."/>
        </authorList>
    </citation>
    <scope>NUCLEOTIDE SEQUENCE [LARGE SCALE GENOMIC DNA]</scope>
    <source>
        <strain evidence="2 3">THG-B117</strain>
    </source>
</reference>
<protein>
    <submittedName>
        <fullName evidence="2">Retropepsin-like domain-containing protein</fullName>
    </submittedName>
</protein>
<feature type="chain" id="PRO_5047289873" evidence="1">
    <location>
        <begin position="24"/>
        <end position="426"/>
    </location>
</feature>
<comment type="caution">
    <text evidence="2">The sequence shown here is derived from an EMBL/GenBank/DDBJ whole genome shotgun (WGS) entry which is preliminary data.</text>
</comment>
<proteinExistence type="predicted"/>
<keyword evidence="3" id="KW-1185">Reference proteome</keyword>
<evidence type="ECO:0000256" key="1">
    <source>
        <dbReference type="SAM" id="SignalP"/>
    </source>
</evidence>
<dbReference type="InterPro" id="IPR034122">
    <property type="entry name" value="Retropepsin-like_bacterial"/>
</dbReference>
<dbReference type="Proteomes" id="UP001430065">
    <property type="component" value="Unassembled WGS sequence"/>
</dbReference>
<dbReference type="CDD" id="cd05483">
    <property type="entry name" value="retropepsin_like_bacteria"/>
    <property type="match status" value="1"/>
</dbReference>
<dbReference type="Pfam" id="PF13650">
    <property type="entry name" value="Asp_protease_2"/>
    <property type="match status" value="1"/>
</dbReference>
<name>A0ABS2JSZ2_9GAMM</name>
<dbReference type="Gene3D" id="2.40.70.10">
    <property type="entry name" value="Acid Proteases"/>
    <property type="match status" value="1"/>
</dbReference>
<evidence type="ECO:0000313" key="2">
    <source>
        <dbReference type="EMBL" id="MBM7121375.1"/>
    </source>
</evidence>
<accession>A0ABS2JSZ2</accession>
<dbReference type="RefSeq" id="WP_204635770.1">
    <property type="nucleotide sequence ID" value="NZ_JADIKC010000003.1"/>
</dbReference>
<dbReference type="InterPro" id="IPR021109">
    <property type="entry name" value="Peptidase_aspartic_dom_sf"/>
</dbReference>
<sequence length="426" mass="45547">MSKVSCSLSVGWMAIVLAFGAQAQGTTYAVRLSDNSGAYEASLRGDQEKLLEISQTSAGGLEVIAKALYLRSLYRLDESSRTVSECGALSQISRSTANWSCAMILAGNKLLAGDTAGWARLMDATKKAAVPLLAKQMNAAPESLRVGEFETVADFSQYFDVPPVAVKRDAVEFSIPIEWRVSSDVSTDVQPFIKATINGHPLQMALDTGTSGVIIKRSDAAALNISDIHHGWMTTSEGVPTDLGVIKSLSVGKVTVSNMPATITDTPVSVLGIRGLQFLRAVRLHGDTLVSHATGFGNLCQTPLDMTSWVEGSNSLLLVSGVVGGKDFHFFLDTGNAWGIVRHTYGEPTGADNAKSITLTVGGVIHAVKMSEATDSMQIGSVPAQLQAYRIVYSSQHKPFRYDIGGSYVHQHDLIIDFSNGLMCVR</sequence>
<feature type="signal peptide" evidence="1">
    <location>
        <begin position="1"/>
        <end position="23"/>
    </location>
</feature>
<evidence type="ECO:0000313" key="3">
    <source>
        <dbReference type="Proteomes" id="UP001430065"/>
    </source>
</evidence>
<organism evidence="2 3">
    <name type="scientific">Dyella kyungheensis</name>
    <dbReference type="NCBI Taxonomy" id="1242174"/>
    <lineage>
        <taxon>Bacteria</taxon>
        <taxon>Pseudomonadati</taxon>
        <taxon>Pseudomonadota</taxon>
        <taxon>Gammaproteobacteria</taxon>
        <taxon>Lysobacterales</taxon>
        <taxon>Rhodanobacteraceae</taxon>
        <taxon>Dyella</taxon>
    </lineage>
</organism>
<keyword evidence="1" id="KW-0732">Signal</keyword>
<dbReference type="SUPFAM" id="SSF50630">
    <property type="entry name" value="Acid proteases"/>
    <property type="match status" value="1"/>
</dbReference>
<gene>
    <name evidence="2" type="ORF">ISP20_09440</name>
</gene>
<dbReference type="EMBL" id="JADIKC010000003">
    <property type="protein sequence ID" value="MBM7121375.1"/>
    <property type="molecule type" value="Genomic_DNA"/>
</dbReference>